<feature type="region of interest" description="Disordered" evidence="14">
    <location>
        <begin position="176"/>
        <end position="198"/>
    </location>
</feature>
<feature type="domain" description="Reverse transcriptase" evidence="16">
    <location>
        <begin position="446"/>
        <end position="636"/>
    </location>
</feature>
<dbReference type="GO" id="GO:0004523">
    <property type="term" value="F:RNA-DNA hybrid ribonuclease activity"/>
    <property type="evidence" value="ECO:0007669"/>
    <property type="project" value="UniProtKB-EC"/>
</dbReference>
<dbReference type="InterPro" id="IPR000477">
    <property type="entry name" value="RT_dom"/>
</dbReference>
<keyword evidence="9" id="KW-0378">Hydrolase</keyword>
<keyword evidence="13" id="KW-0862">Zinc</keyword>
<keyword evidence="11" id="KW-0238">DNA-binding</keyword>
<dbReference type="SUPFAM" id="SSF56672">
    <property type="entry name" value="DNA/RNA polymerases"/>
    <property type="match status" value="1"/>
</dbReference>
<dbReference type="InterPro" id="IPR050951">
    <property type="entry name" value="Retrovirus_Pol_polyprotein"/>
</dbReference>
<evidence type="ECO:0000256" key="12">
    <source>
        <dbReference type="ARBA" id="ARBA00023268"/>
    </source>
</evidence>
<keyword evidence="5" id="KW-0548">Nucleotidyltransferase</keyword>
<evidence type="ECO:0000256" key="10">
    <source>
        <dbReference type="ARBA" id="ARBA00022918"/>
    </source>
</evidence>
<keyword evidence="13" id="KW-0479">Metal-binding</keyword>
<dbReference type="EC" id="3.1.26.4" evidence="2"/>
<dbReference type="EMBL" id="JAINUF010000004">
    <property type="protein sequence ID" value="KAJ8364628.1"/>
    <property type="molecule type" value="Genomic_DNA"/>
</dbReference>
<dbReference type="FunFam" id="3.10.10.10:FF:000007">
    <property type="entry name" value="Retrovirus-related Pol polyprotein from transposon 17.6-like Protein"/>
    <property type="match status" value="1"/>
</dbReference>
<evidence type="ECO:0000256" key="14">
    <source>
        <dbReference type="SAM" id="MobiDB-lite"/>
    </source>
</evidence>
<evidence type="ECO:0000256" key="8">
    <source>
        <dbReference type="ARBA" id="ARBA00022759"/>
    </source>
</evidence>
<dbReference type="FunFam" id="3.30.70.270:FF:000020">
    <property type="entry name" value="Transposon Tf2-6 polyprotein-like Protein"/>
    <property type="match status" value="1"/>
</dbReference>
<dbReference type="GO" id="GO:0008270">
    <property type="term" value="F:zinc ion binding"/>
    <property type="evidence" value="ECO:0007669"/>
    <property type="project" value="UniProtKB-KW"/>
</dbReference>
<feature type="region of interest" description="Disordered" evidence="14">
    <location>
        <begin position="310"/>
        <end position="375"/>
    </location>
</feature>
<dbReference type="Proteomes" id="UP001152622">
    <property type="component" value="Chromosome 4"/>
</dbReference>
<dbReference type="InterPro" id="IPR043502">
    <property type="entry name" value="DNA/RNA_pol_sf"/>
</dbReference>
<feature type="compositionally biased region" description="Pro residues" evidence="14">
    <location>
        <begin position="180"/>
        <end position="191"/>
    </location>
</feature>
<gene>
    <name evidence="17" type="ORF">SKAU_G00134590</name>
</gene>
<feature type="domain" description="CCHC-type" evidence="15">
    <location>
        <begin position="164"/>
        <end position="179"/>
    </location>
</feature>
<dbReference type="PROSITE" id="PS50158">
    <property type="entry name" value="ZF_CCHC"/>
    <property type="match status" value="1"/>
</dbReference>
<evidence type="ECO:0000256" key="5">
    <source>
        <dbReference type="ARBA" id="ARBA00022695"/>
    </source>
</evidence>
<dbReference type="FunFam" id="3.10.20.370:FF:000001">
    <property type="entry name" value="Retrovirus-related Pol polyprotein from transposon 17.6-like protein"/>
    <property type="match status" value="1"/>
</dbReference>
<dbReference type="PANTHER" id="PTHR37984:SF5">
    <property type="entry name" value="PROTEIN NYNRIN-LIKE"/>
    <property type="match status" value="1"/>
</dbReference>
<name>A0A9Q1FS26_SYNKA</name>
<dbReference type="PANTHER" id="PTHR37984">
    <property type="entry name" value="PROTEIN CBG26694"/>
    <property type="match status" value="1"/>
</dbReference>
<evidence type="ECO:0000256" key="2">
    <source>
        <dbReference type="ARBA" id="ARBA00012180"/>
    </source>
</evidence>
<dbReference type="GO" id="GO:0003964">
    <property type="term" value="F:RNA-directed DNA polymerase activity"/>
    <property type="evidence" value="ECO:0007669"/>
    <property type="project" value="UniProtKB-KW"/>
</dbReference>
<keyword evidence="12" id="KW-0511">Multifunctional enzyme</keyword>
<feature type="region of interest" description="Disordered" evidence="14">
    <location>
        <begin position="23"/>
        <end position="61"/>
    </location>
</feature>
<evidence type="ECO:0000256" key="11">
    <source>
        <dbReference type="ARBA" id="ARBA00023125"/>
    </source>
</evidence>
<evidence type="ECO:0000256" key="9">
    <source>
        <dbReference type="ARBA" id="ARBA00022801"/>
    </source>
</evidence>
<comment type="similarity">
    <text evidence="1">Belongs to the beta type-B retroviral polymerase family. HERV class-II K(HML-2) pol subfamily.</text>
</comment>
<dbReference type="Gene3D" id="3.10.20.370">
    <property type="match status" value="1"/>
</dbReference>
<evidence type="ECO:0000256" key="6">
    <source>
        <dbReference type="ARBA" id="ARBA00022722"/>
    </source>
</evidence>
<protein>
    <recommendedName>
        <fullName evidence="2">ribonuclease H</fullName>
        <ecNumber evidence="2">3.1.26.4</ecNumber>
    </recommendedName>
</protein>
<keyword evidence="18" id="KW-1185">Reference proteome</keyword>
<accession>A0A9Q1FS26</accession>
<keyword evidence="10" id="KW-0695">RNA-directed DNA polymerase</keyword>
<evidence type="ECO:0000313" key="18">
    <source>
        <dbReference type="Proteomes" id="UP001152622"/>
    </source>
</evidence>
<dbReference type="AlphaFoldDB" id="A0A9Q1FS26"/>
<dbReference type="Gene3D" id="3.30.70.270">
    <property type="match status" value="2"/>
</dbReference>
<evidence type="ECO:0000256" key="1">
    <source>
        <dbReference type="ARBA" id="ARBA00010879"/>
    </source>
</evidence>
<comment type="caution">
    <text evidence="17">The sequence shown here is derived from an EMBL/GenBank/DDBJ whole genome shotgun (WGS) entry which is preliminary data.</text>
</comment>
<evidence type="ECO:0000256" key="3">
    <source>
        <dbReference type="ARBA" id="ARBA00022670"/>
    </source>
</evidence>
<keyword evidence="6" id="KW-0540">Nuclease</keyword>
<dbReference type="Pfam" id="PF17919">
    <property type="entry name" value="RT_RNaseH_2"/>
    <property type="match status" value="1"/>
</dbReference>
<keyword evidence="4" id="KW-0808">Transferase</keyword>
<dbReference type="SUPFAM" id="SSF57756">
    <property type="entry name" value="Retrovirus zinc finger-like domains"/>
    <property type="match status" value="1"/>
</dbReference>
<dbReference type="InterPro" id="IPR036875">
    <property type="entry name" value="Znf_CCHC_sf"/>
</dbReference>
<dbReference type="OrthoDB" id="116078at2759"/>
<sequence>MERALLREMEELERTIGELTRRKARKAGAITSPEWQTPAVRVSRRPGGFSGRQEDPASESWAKVAADVQRYAREVYPEFDAAAQEKLGLHAFLRALTPERLRDHVSLAKPGSISEALSKTTQVEDTLAIRPTPQPTRQHFRVADGEEVRWTRTPLQRPVRRQGRCYRCDEPGHIARDCPAPAPKPQKPPPSGNEAGTVHWTGRPAEPWWTRATISLVRPGVLHNTGGPQLPGAWTPTATPLTSVTGAKMAMRGKKEVKVTVTGQEVSHEFWLADIADSCIIGLDLLKRWGACVDVSRASITLGMETVALQSGPTQKPARRPRHLATTARPASKLLQLATAPKPPSLTTVPQPDHSLAHHHQPATQQPPAQPKPALPAEMTAAVHALWQRSSSGLNHQQRQQLKSLLDGNADLFAVRDEDCTQTELVQDTMNTDTAQPIRLLPHRMSPTKRLVAEEKVKEMAAAGVIEPSDSPCGPGPEEEREWRFCVDYRHLNSATTKDSYPLPRIDEALDHISGSSWFSSLDLRSGYWQVRLAPEAKPKTAFTIGQGLWQFRVMPFGLCNAPATFERLMERVLAAVPRSRCVVYLDDLLVHASDFQQALANLTDVLAAIRQAGLRLNPKKCQLLRRETAFLGHIVSERGIATDPSKVAAVRDWPVPGNVGELRSFLGLASYYRRFVRDFATLASPLHRLTDKCRPFVWQEGQSMAFDQLRAALTEAPVLAYPDALRPFIVDTDASNTGVGAVLSQEDEDGERVVAYYSRALGKAERNYCVTRRELLAVVRALHHFRPYLQGSHFLLRTDHASLTWLLNFKDPEGKLLAGWNNCKAMTSKSGTGPADFMGTQTLYRASRAQPRSVATVAAKRNGTR</sequence>
<dbReference type="GO" id="GO:0003677">
    <property type="term" value="F:DNA binding"/>
    <property type="evidence" value="ECO:0007669"/>
    <property type="project" value="UniProtKB-KW"/>
</dbReference>
<evidence type="ECO:0000256" key="7">
    <source>
        <dbReference type="ARBA" id="ARBA00022750"/>
    </source>
</evidence>
<dbReference type="InterPro" id="IPR001878">
    <property type="entry name" value="Znf_CCHC"/>
</dbReference>
<proteinExistence type="inferred from homology"/>
<evidence type="ECO:0000313" key="17">
    <source>
        <dbReference type="EMBL" id="KAJ8364628.1"/>
    </source>
</evidence>
<evidence type="ECO:0000259" key="16">
    <source>
        <dbReference type="PROSITE" id="PS50878"/>
    </source>
</evidence>
<dbReference type="InterPro" id="IPR041577">
    <property type="entry name" value="RT_RNaseH_2"/>
</dbReference>
<keyword evidence="8" id="KW-0255">Endonuclease</keyword>
<dbReference type="SMART" id="SM00343">
    <property type="entry name" value="ZnF_C2HC"/>
    <property type="match status" value="1"/>
</dbReference>
<dbReference type="GO" id="GO:0004190">
    <property type="term" value="F:aspartic-type endopeptidase activity"/>
    <property type="evidence" value="ECO:0007669"/>
    <property type="project" value="UniProtKB-KW"/>
</dbReference>
<dbReference type="Gene3D" id="2.40.70.10">
    <property type="entry name" value="Acid Proteases"/>
    <property type="match status" value="1"/>
</dbReference>
<dbReference type="PROSITE" id="PS50878">
    <property type="entry name" value="RT_POL"/>
    <property type="match status" value="1"/>
</dbReference>
<dbReference type="Pfam" id="PF00078">
    <property type="entry name" value="RVT_1"/>
    <property type="match status" value="1"/>
</dbReference>
<evidence type="ECO:0000259" key="15">
    <source>
        <dbReference type="PROSITE" id="PS50158"/>
    </source>
</evidence>
<evidence type="ECO:0000256" key="13">
    <source>
        <dbReference type="PROSITE-ProRule" id="PRU00047"/>
    </source>
</evidence>
<dbReference type="InterPro" id="IPR021109">
    <property type="entry name" value="Peptidase_aspartic_dom_sf"/>
</dbReference>
<organism evidence="17 18">
    <name type="scientific">Synaphobranchus kaupii</name>
    <name type="common">Kaup's arrowtooth eel</name>
    <dbReference type="NCBI Taxonomy" id="118154"/>
    <lineage>
        <taxon>Eukaryota</taxon>
        <taxon>Metazoa</taxon>
        <taxon>Chordata</taxon>
        <taxon>Craniata</taxon>
        <taxon>Vertebrata</taxon>
        <taxon>Euteleostomi</taxon>
        <taxon>Actinopterygii</taxon>
        <taxon>Neopterygii</taxon>
        <taxon>Teleostei</taxon>
        <taxon>Anguilliformes</taxon>
        <taxon>Synaphobranchidae</taxon>
        <taxon>Synaphobranchus</taxon>
    </lineage>
</organism>
<dbReference type="Gene3D" id="4.10.60.10">
    <property type="entry name" value="Zinc finger, CCHC-type"/>
    <property type="match status" value="1"/>
</dbReference>
<keyword evidence="7" id="KW-0064">Aspartyl protease</keyword>
<dbReference type="CDD" id="cd09274">
    <property type="entry name" value="RNase_HI_RT_Ty3"/>
    <property type="match status" value="1"/>
</dbReference>
<dbReference type="Pfam" id="PF00098">
    <property type="entry name" value="zf-CCHC"/>
    <property type="match status" value="1"/>
</dbReference>
<evidence type="ECO:0000256" key="4">
    <source>
        <dbReference type="ARBA" id="ARBA00022679"/>
    </source>
</evidence>
<dbReference type="GO" id="GO:0006508">
    <property type="term" value="P:proteolysis"/>
    <property type="evidence" value="ECO:0007669"/>
    <property type="project" value="UniProtKB-KW"/>
</dbReference>
<keyword evidence="3" id="KW-0645">Protease</keyword>
<dbReference type="Gene3D" id="3.10.10.10">
    <property type="entry name" value="HIV Type 1 Reverse Transcriptase, subunit A, domain 1"/>
    <property type="match status" value="1"/>
</dbReference>
<dbReference type="InterPro" id="IPR043128">
    <property type="entry name" value="Rev_trsase/Diguanyl_cyclase"/>
</dbReference>
<dbReference type="CDD" id="cd01647">
    <property type="entry name" value="RT_LTR"/>
    <property type="match status" value="1"/>
</dbReference>
<keyword evidence="13" id="KW-0863">Zinc-finger</keyword>
<reference evidence="17" key="1">
    <citation type="journal article" date="2023" name="Science">
        <title>Genome structures resolve the early diversification of teleost fishes.</title>
        <authorList>
            <person name="Parey E."/>
            <person name="Louis A."/>
            <person name="Montfort J."/>
            <person name="Bouchez O."/>
            <person name="Roques C."/>
            <person name="Iampietro C."/>
            <person name="Lluch J."/>
            <person name="Castinel A."/>
            <person name="Donnadieu C."/>
            <person name="Desvignes T."/>
            <person name="Floi Bucao C."/>
            <person name="Jouanno E."/>
            <person name="Wen M."/>
            <person name="Mejri S."/>
            <person name="Dirks R."/>
            <person name="Jansen H."/>
            <person name="Henkel C."/>
            <person name="Chen W.J."/>
            <person name="Zahm M."/>
            <person name="Cabau C."/>
            <person name="Klopp C."/>
            <person name="Thompson A.W."/>
            <person name="Robinson-Rechavi M."/>
            <person name="Braasch I."/>
            <person name="Lecointre G."/>
            <person name="Bobe J."/>
            <person name="Postlethwait J.H."/>
            <person name="Berthelot C."/>
            <person name="Roest Crollius H."/>
            <person name="Guiguen Y."/>
        </authorList>
    </citation>
    <scope>NUCLEOTIDE SEQUENCE</scope>
    <source>
        <strain evidence="17">WJC10195</strain>
    </source>
</reference>